<accession>A0A8S5RCC9</accession>
<proteinExistence type="predicted"/>
<name>A0A8S5RCC9_9VIRU</name>
<protein>
    <submittedName>
        <fullName evidence="1">Uncharacterized protein</fullName>
    </submittedName>
</protein>
<organism evidence="1">
    <name type="scientific">virus sp. ctmTa7</name>
    <dbReference type="NCBI Taxonomy" id="2828255"/>
    <lineage>
        <taxon>Viruses</taxon>
    </lineage>
</organism>
<evidence type="ECO:0000313" key="1">
    <source>
        <dbReference type="EMBL" id="DAE28745.1"/>
    </source>
</evidence>
<sequence>MNNIKKNSRGLRAELKVYDDFIVDKEESDKIIEAFANIPEKYIVTYDTLLYMSSALKEGDE</sequence>
<reference evidence="1" key="1">
    <citation type="journal article" date="2021" name="Proc. Natl. Acad. Sci. U.S.A.">
        <title>A Catalog of Tens of Thousands of Viruses from Human Metagenomes Reveals Hidden Associations with Chronic Diseases.</title>
        <authorList>
            <person name="Tisza M.J."/>
            <person name="Buck C.B."/>
        </authorList>
    </citation>
    <scope>NUCLEOTIDE SEQUENCE</scope>
    <source>
        <strain evidence="1">CtmTa7</strain>
    </source>
</reference>
<dbReference type="EMBL" id="BK059091">
    <property type="protein sequence ID" value="DAE28745.1"/>
    <property type="molecule type" value="Genomic_DNA"/>
</dbReference>